<reference evidence="2 3" key="1">
    <citation type="journal article" date="2016" name="Mol. Biol. Evol.">
        <title>Comparative Genomics of Early-Diverging Mushroom-Forming Fungi Provides Insights into the Origins of Lignocellulose Decay Capabilities.</title>
        <authorList>
            <person name="Nagy L.G."/>
            <person name="Riley R."/>
            <person name="Tritt A."/>
            <person name="Adam C."/>
            <person name="Daum C."/>
            <person name="Floudas D."/>
            <person name="Sun H."/>
            <person name="Yadav J.S."/>
            <person name="Pangilinan J."/>
            <person name="Larsson K.H."/>
            <person name="Matsuura K."/>
            <person name="Barry K."/>
            <person name="Labutti K."/>
            <person name="Kuo R."/>
            <person name="Ohm R.A."/>
            <person name="Bhattacharya S.S."/>
            <person name="Shirouzu T."/>
            <person name="Yoshinaga Y."/>
            <person name="Martin F.M."/>
            <person name="Grigoriev I.V."/>
            <person name="Hibbett D.S."/>
        </authorList>
    </citation>
    <scope>NUCLEOTIDE SEQUENCE [LARGE SCALE GENOMIC DNA]</scope>
    <source>
        <strain evidence="2 3">HHB14362 ss-1</strain>
    </source>
</reference>
<evidence type="ECO:0000313" key="3">
    <source>
        <dbReference type="Proteomes" id="UP000076761"/>
    </source>
</evidence>
<evidence type="ECO:0000256" key="1">
    <source>
        <dbReference type="SAM" id="MobiDB-lite"/>
    </source>
</evidence>
<proteinExistence type="predicted"/>
<name>A0A165N559_9AGAM</name>
<organism evidence="2 3">
    <name type="scientific">Neolentinus lepideus HHB14362 ss-1</name>
    <dbReference type="NCBI Taxonomy" id="1314782"/>
    <lineage>
        <taxon>Eukaryota</taxon>
        <taxon>Fungi</taxon>
        <taxon>Dikarya</taxon>
        <taxon>Basidiomycota</taxon>
        <taxon>Agaricomycotina</taxon>
        <taxon>Agaricomycetes</taxon>
        <taxon>Gloeophyllales</taxon>
        <taxon>Gloeophyllaceae</taxon>
        <taxon>Neolentinus</taxon>
    </lineage>
</organism>
<dbReference type="AlphaFoldDB" id="A0A165N559"/>
<sequence length="66" mass="7210">MDHSNIIQYGRSEKSRGKLTDDSPIVLNHLNIKAGEKLHYSPLPQASQAIDAPIPPVLLNQPSPTP</sequence>
<feature type="region of interest" description="Disordered" evidence="1">
    <location>
        <begin position="1"/>
        <end position="20"/>
    </location>
</feature>
<dbReference type="EMBL" id="KV425647">
    <property type="protein sequence ID" value="KZT19193.1"/>
    <property type="molecule type" value="Genomic_DNA"/>
</dbReference>
<dbReference type="Proteomes" id="UP000076761">
    <property type="component" value="Unassembled WGS sequence"/>
</dbReference>
<feature type="compositionally biased region" description="Basic and acidic residues" evidence="1">
    <location>
        <begin position="11"/>
        <end position="20"/>
    </location>
</feature>
<evidence type="ECO:0000313" key="2">
    <source>
        <dbReference type="EMBL" id="KZT19193.1"/>
    </source>
</evidence>
<gene>
    <name evidence="2" type="ORF">NEOLEDRAFT_1142365</name>
</gene>
<keyword evidence="3" id="KW-1185">Reference proteome</keyword>
<accession>A0A165N559</accession>
<protein>
    <submittedName>
        <fullName evidence="2">Uncharacterized protein</fullName>
    </submittedName>
</protein>
<dbReference type="InParanoid" id="A0A165N559"/>